<dbReference type="InterPro" id="IPR041110">
    <property type="entry name" value="PBECR2"/>
</dbReference>
<evidence type="ECO:0000313" key="5">
    <source>
        <dbReference type="Proteomes" id="UP000018688"/>
    </source>
</evidence>
<feature type="region of interest" description="Disordered" evidence="1">
    <location>
        <begin position="49"/>
        <end position="70"/>
    </location>
</feature>
<feature type="compositionally biased region" description="Polar residues" evidence="1">
    <location>
        <begin position="49"/>
        <end position="60"/>
    </location>
</feature>
<feature type="domain" description="Phage-Barnase-EndoU-ColicinE5/D-RelE like nuclease 2" evidence="3">
    <location>
        <begin position="1327"/>
        <end position="1449"/>
    </location>
</feature>
<gene>
    <name evidence="4" type="ORF">HMPREF2087_00249</name>
</gene>
<evidence type="ECO:0000313" key="4">
    <source>
        <dbReference type="EMBL" id="ETD27337.1"/>
    </source>
</evidence>
<evidence type="ECO:0000259" key="2">
    <source>
        <dbReference type="Pfam" id="PF10263"/>
    </source>
</evidence>
<keyword evidence="5" id="KW-1185">Reference proteome</keyword>
<comment type="caution">
    <text evidence="4">The sequence shown here is derived from an EMBL/GenBank/DDBJ whole genome shotgun (WGS) entry which is preliminary data.</text>
</comment>
<dbReference type="EMBL" id="AZJJ01000001">
    <property type="protein sequence ID" value="ETD27337.1"/>
    <property type="molecule type" value="Genomic_DNA"/>
</dbReference>
<organism evidence="4 5">
    <name type="scientific">Helicobacter canis NCTC 12740</name>
    <dbReference type="NCBI Taxonomy" id="1357399"/>
    <lineage>
        <taxon>Bacteria</taxon>
        <taxon>Pseudomonadati</taxon>
        <taxon>Campylobacterota</taxon>
        <taxon>Epsilonproteobacteria</taxon>
        <taxon>Campylobacterales</taxon>
        <taxon>Helicobacteraceae</taxon>
        <taxon>Helicobacter</taxon>
    </lineage>
</organism>
<feature type="region of interest" description="Disordered" evidence="1">
    <location>
        <begin position="857"/>
        <end position="879"/>
    </location>
</feature>
<evidence type="ECO:0000256" key="1">
    <source>
        <dbReference type="SAM" id="MobiDB-lite"/>
    </source>
</evidence>
<dbReference type="Proteomes" id="UP000018688">
    <property type="component" value="Unassembled WGS sequence"/>
</dbReference>
<dbReference type="OrthoDB" id="5363441at2"/>
<protein>
    <submittedName>
        <fullName evidence="4">Uncharacterized protein</fullName>
    </submittedName>
</protein>
<feature type="compositionally biased region" description="Low complexity" evidence="1">
    <location>
        <begin position="61"/>
        <end position="70"/>
    </location>
</feature>
<evidence type="ECO:0000259" key="3">
    <source>
        <dbReference type="Pfam" id="PF18810"/>
    </source>
</evidence>
<dbReference type="Pfam" id="PF18810">
    <property type="entry name" value="PBECR2"/>
    <property type="match status" value="1"/>
</dbReference>
<sequence>MYCLEKLQRELAYFFDMDLRELPRVQDLLVAKGYTQVQKGDEIIKLEPSQTPKLESSAQAESTLSTKTTSKLTKEQLEALPLATPQEYGEFLEKIAQKDYQNTPEILKIATLNNDLQELINNNHSASVFITRARAGHISEARKGEYSQALTLDEQKQIPAVIAQAKEAYTDEKSGFILPFADKNNDEKINLIILDSDSKGNFLITAKKVNSAELNNPKYKKLARAGVEPTTTTPPKAEQKPTEAISLASDEIIPQPHTTLSKQAQDHAHQILQGLRKTAQTPLNKLADEVRSTDRRFMLREARYIKQSAQEFADNFANLRWQDLSWAIRYAKVPYNEAMFKELKAAIESKEFARFIESSYPPNLRKKAFLIHQANRRLPPHQSLLEPSAQADSSLASPKQKTIEKIDSYIKSDEFKALSKDKQEAILSLKDIEPSPMPQEVTQENLENLLKHFNSKQDRAQREFYAKLFNDTKENPDITLEVKRDNETRQEYIKAYQHKDTHDLYYIAIAKDNDTIKVTGYPITKIKDVINQIKNAEKVVWRHQGDQTHTALDFKKSPNLESAENIIPQSTQEKPKWSRADSKKWKLDKLEQTKAAAIKLYEQLQPIYNQARPLLIKAKELKSPAKAKELKDKAWELIEQESKPFIKELERHALELDRAAFILYPESASIKIQPKRNSNLEWKNKTRGAQGLKGAAKYRAQALQRLSEKDYMTPFEQATKASNPLTSLHALKFEILKDLHKAKVYINQQGYDKDLHKTYLDYVNRASSELDSIEQSIRELKSKIHPKPQRVQEVRSKVQDFIKWRDEVRFDTDYLLALESDGVAHALEYLEAKLQAATLPQQASFITQLKEQIKEHFPTQPSPQPPKPTPPEPSSQAEVGAAIHTDTTKVDSSVETKELHTKTTSKLTKDELDNLPIATAQEYGEFLEKIAQKDYQNTPEILKIATLNNDLQELINNNHSASVFITRARAGHISEARKGEYSQALTLDEQKQIPAVIAQAKEAYTDEKSGFILPFADKNNDEKINLIILDSDSKGNFLITAKKVNSAELNNPKYKKLARAGVEPTTTTPPKAEQKPTEAISLASDEIIPQTQMPKDNSDPVKTFEYFRDDFIKEYPKALEFYSGQIPLASELSYRVEKSLLNEIETIKKAMNNTAKDKFKELLKNIGLKQNEIAQVLDTTIRSDIDFTLDRVKDYLDYVARHLENFPPEHKPIAQEILAHSQNILNIFENKAPKIEQLQKKRELIDSFHNNAKTSNTKEQDLLKGLIDELYKPQSLSKPKPTPPEPSSQAEVGAAIHTDTPKLESSLAYTDTQGHTHQIPEPIAQKWLETFGLKDLQEPYTPKFSEQVAQALEPILQGESIKLYAGSLIKLIKENRLQYLDRIQPTLEQPQRVILQNDGALIFARDFGDEKYFTSVARNDDGEWIIRSNAPKSESGLDNKITAGGREIYNSQAATQINAHSPYDDIAKSNTKLDSEIIPQSLDTLPTPAQNLIKKLLYQIRSLEKSPSFREHDKIIAELKKSNDTQMLATLLKIFDERYPSAKDHYLLSGLRESIQNTLNKLSNPHIAKVLQAFTEKHPNPRDQAQAVKELYHRYGTPELKGFFDKVLSAAGDVKFSIRQTYANANGKYSADKHLITLNRRWALDSEPQRLAQTLLHELIHATIARAQYHRFSPQAYPELAHKLTPAQKSAVQEIDDLYILAFKTHQAQKRAKTLADDEQEFYGFTNSKEFVAELANPNFRSYLEKQNIFKRVLEAIVKFFTDGGGEQTSILKALQESYEKYLDNFGERSESFFGKTEGGASPSESRTLFDKADSSESFSYTTGKAKSIGELRKDLKQALEPSLNKEIVNKKSKKLKTYATMSFKTLL</sequence>
<dbReference type="RefSeq" id="WP_023929156.1">
    <property type="nucleotide sequence ID" value="NZ_KI669458.1"/>
</dbReference>
<proteinExistence type="predicted"/>
<name>V8CJR7_9HELI</name>
<accession>V8CJR7</accession>
<reference evidence="4 5" key="1">
    <citation type="submission" date="2013-10" db="EMBL/GenBank/DDBJ databases">
        <title>The Genome Sequence of Helicobacter canis NCTC 12740.</title>
        <authorList>
            <consortium name="The Broad Institute Genomics Platform"/>
            <person name="Earl A."/>
            <person name="Fox J.G."/>
            <person name="Shen Z."/>
            <person name="Young S.K."/>
            <person name="Zeng Q."/>
            <person name="Gargeya S."/>
            <person name="Fitzgerald M."/>
            <person name="Abouelleil A."/>
            <person name="Alvarado L."/>
            <person name="Chapman S.B."/>
            <person name="Gainer-Dewar J."/>
            <person name="Goldberg J."/>
            <person name="Griggs A."/>
            <person name="Gujja S."/>
            <person name="Hansen M."/>
            <person name="Howarth C."/>
            <person name="Imamovic A."/>
            <person name="Ireland A."/>
            <person name="Larimer J."/>
            <person name="McCowan C."/>
            <person name="Murphy C."/>
            <person name="Pearson M."/>
            <person name="Poon T.W."/>
            <person name="Priest M."/>
            <person name="Roberts A."/>
            <person name="Saif S."/>
            <person name="Shea T."/>
            <person name="Sykes S."/>
            <person name="Wortman J."/>
            <person name="Nusbaum C."/>
            <person name="Birren B."/>
        </authorList>
    </citation>
    <scope>NUCLEOTIDE SEQUENCE [LARGE SCALE GENOMIC DNA]</scope>
    <source>
        <strain evidence="4 5">NCTC 12740</strain>
    </source>
</reference>
<dbReference type="InterPro" id="IPR006640">
    <property type="entry name" value="SprT-like_domain"/>
</dbReference>
<dbReference type="STRING" id="1357399.HMPREF2087_00249"/>
<dbReference type="Pfam" id="PF10263">
    <property type="entry name" value="SprT-like"/>
    <property type="match status" value="1"/>
</dbReference>
<dbReference type="PATRIC" id="fig|1357399.3.peg.261"/>
<feature type="domain" description="SprT-like" evidence="2">
    <location>
        <begin position="1607"/>
        <end position="1664"/>
    </location>
</feature>
<dbReference type="HOGENOM" id="CLU_236485_0_0_7"/>
<feature type="region of interest" description="Disordered" evidence="1">
    <location>
        <begin position="886"/>
        <end position="905"/>
    </location>
</feature>
<feature type="compositionally biased region" description="Pro residues" evidence="1">
    <location>
        <begin position="860"/>
        <end position="873"/>
    </location>
</feature>